<dbReference type="Proteomes" id="UP000823597">
    <property type="component" value="Unassembled WGS sequence"/>
</dbReference>
<evidence type="ECO:0000313" key="2">
    <source>
        <dbReference type="Proteomes" id="UP000823597"/>
    </source>
</evidence>
<dbReference type="EMBL" id="JADIME010000011">
    <property type="protein sequence ID" value="MBO8464542.1"/>
    <property type="molecule type" value="Genomic_DNA"/>
</dbReference>
<accession>A0A9D9I2B3</accession>
<proteinExistence type="predicted"/>
<organism evidence="1 2">
    <name type="scientific">Candidatus Merdivivens pullistercoris</name>
    <dbReference type="NCBI Taxonomy" id="2840873"/>
    <lineage>
        <taxon>Bacteria</taxon>
        <taxon>Pseudomonadati</taxon>
        <taxon>Bacteroidota</taxon>
        <taxon>Bacteroidia</taxon>
        <taxon>Bacteroidales</taxon>
        <taxon>Muribaculaceae</taxon>
        <taxon>Muribaculaceae incertae sedis</taxon>
        <taxon>Candidatus Merdivivens</taxon>
    </lineage>
</organism>
<gene>
    <name evidence="1" type="ORF">IAB93_00920</name>
</gene>
<name>A0A9D9I2B3_9BACT</name>
<sequence>MKQYFITAVMMLVSIIPGHGQAELMTKKKDIGDISGKITKIVISGNDAFLNMAIEDEIKRGWTVSPYEFCDMDEFEKAKCDTNYFFLIRTKGQYKGENEPSIEFLSLLRGGPKAEEGISSMTEVISIPFKPARNGDGKYVAFMPAFIDIIQEQIPRITKSDVSAYTAMHSYTKRMYKSREMHILMGEQDISRAVDEKTVGKYFDENMRTASSEEIEAAMQEMRPNTLVSYTIVPENGKYCFKMLISTEDHGLYYFTKHRISDKRPGGFIPKDIRKIAIARKNGK</sequence>
<dbReference type="AlphaFoldDB" id="A0A9D9I2B3"/>
<protein>
    <submittedName>
        <fullName evidence="1">Uncharacterized protein</fullName>
    </submittedName>
</protein>
<comment type="caution">
    <text evidence="1">The sequence shown here is derived from an EMBL/GenBank/DDBJ whole genome shotgun (WGS) entry which is preliminary data.</text>
</comment>
<reference evidence="1" key="1">
    <citation type="submission" date="2020-10" db="EMBL/GenBank/DDBJ databases">
        <authorList>
            <person name="Gilroy R."/>
        </authorList>
    </citation>
    <scope>NUCLEOTIDE SEQUENCE</scope>
    <source>
        <strain evidence="1">10037</strain>
    </source>
</reference>
<reference evidence="1" key="2">
    <citation type="journal article" date="2021" name="PeerJ">
        <title>Extensive microbial diversity within the chicken gut microbiome revealed by metagenomics and culture.</title>
        <authorList>
            <person name="Gilroy R."/>
            <person name="Ravi A."/>
            <person name="Getino M."/>
            <person name="Pursley I."/>
            <person name="Horton D.L."/>
            <person name="Alikhan N.F."/>
            <person name="Baker D."/>
            <person name="Gharbi K."/>
            <person name="Hall N."/>
            <person name="Watson M."/>
            <person name="Adriaenssens E.M."/>
            <person name="Foster-Nyarko E."/>
            <person name="Jarju S."/>
            <person name="Secka A."/>
            <person name="Antonio M."/>
            <person name="Oren A."/>
            <person name="Chaudhuri R.R."/>
            <person name="La Ragione R."/>
            <person name="Hildebrand F."/>
            <person name="Pallen M.J."/>
        </authorList>
    </citation>
    <scope>NUCLEOTIDE SEQUENCE</scope>
    <source>
        <strain evidence="1">10037</strain>
    </source>
</reference>
<evidence type="ECO:0000313" key="1">
    <source>
        <dbReference type="EMBL" id="MBO8464542.1"/>
    </source>
</evidence>